<dbReference type="Proteomes" id="UP000485058">
    <property type="component" value="Unassembled WGS sequence"/>
</dbReference>
<protein>
    <submittedName>
        <fullName evidence="1">Uncharacterized protein</fullName>
    </submittedName>
</protein>
<dbReference type="EMBL" id="BLLF01001852">
    <property type="protein sequence ID" value="GFH21553.1"/>
    <property type="molecule type" value="Genomic_DNA"/>
</dbReference>
<sequence>MWRRSRRPTGRAPWCS</sequence>
<comment type="caution">
    <text evidence="1">The sequence shown here is derived from an EMBL/GenBank/DDBJ whole genome shotgun (WGS) entry which is preliminary data.</text>
</comment>
<reference evidence="1 2" key="1">
    <citation type="submission" date="2020-02" db="EMBL/GenBank/DDBJ databases">
        <title>Draft genome sequence of Haematococcus lacustris strain NIES-144.</title>
        <authorList>
            <person name="Morimoto D."/>
            <person name="Nakagawa S."/>
            <person name="Yoshida T."/>
            <person name="Sawayama S."/>
        </authorList>
    </citation>
    <scope>NUCLEOTIDE SEQUENCE [LARGE SCALE GENOMIC DNA]</scope>
    <source>
        <strain evidence="1 2">NIES-144</strain>
    </source>
</reference>
<evidence type="ECO:0000313" key="2">
    <source>
        <dbReference type="Proteomes" id="UP000485058"/>
    </source>
</evidence>
<name>A0A699ZG55_HAELA</name>
<organism evidence="1 2">
    <name type="scientific">Haematococcus lacustris</name>
    <name type="common">Green alga</name>
    <name type="synonym">Haematococcus pluvialis</name>
    <dbReference type="NCBI Taxonomy" id="44745"/>
    <lineage>
        <taxon>Eukaryota</taxon>
        <taxon>Viridiplantae</taxon>
        <taxon>Chlorophyta</taxon>
        <taxon>core chlorophytes</taxon>
        <taxon>Chlorophyceae</taxon>
        <taxon>CS clade</taxon>
        <taxon>Chlamydomonadales</taxon>
        <taxon>Haematococcaceae</taxon>
        <taxon>Haematococcus</taxon>
    </lineage>
</organism>
<feature type="non-terminal residue" evidence="1">
    <location>
        <position position="1"/>
    </location>
</feature>
<accession>A0A699ZG55</accession>
<evidence type="ECO:0000313" key="1">
    <source>
        <dbReference type="EMBL" id="GFH21553.1"/>
    </source>
</evidence>
<gene>
    <name evidence="1" type="ORF">HaLaN_18882</name>
</gene>
<keyword evidence="2" id="KW-1185">Reference proteome</keyword>
<dbReference type="AlphaFoldDB" id="A0A699ZG55"/>
<proteinExistence type="predicted"/>